<evidence type="ECO:0000313" key="4">
    <source>
        <dbReference type="Proteomes" id="UP000232145"/>
    </source>
</evidence>
<feature type="transmembrane region" description="Helical" evidence="1">
    <location>
        <begin position="334"/>
        <end position="357"/>
    </location>
</feature>
<keyword evidence="1" id="KW-1133">Transmembrane helix</keyword>
<comment type="caution">
    <text evidence="3">The sequence shown here is derived from an EMBL/GenBank/DDBJ whole genome shotgun (WGS) entry which is preliminary data.</text>
</comment>
<evidence type="ECO:0000313" key="3">
    <source>
        <dbReference type="EMBL" id="PJZ83937.1"/>
    </source>
</evidence>
<accession>A0A2N0AI34</accession>
<feature type="chain" id="PRO_5014747942" evidence="2">
    <location>
        <begin position="22"/>
        <end position="369"/>
    </location>
</feature>
<reference evidence="3 4" key="1">
    <citation type="submission" date="2017-07" db="EMBL/GenBank/DDBJ databases">
        <title>Leptospira spp. isolated from tropical soils.</title>
        <authorList>
            <person name="Thibeaux R."/>
            <person name="Iraola G."/>
            <person name="Ferres I."/>
            <person name="Bierque E."/>
            <person name="Girault D."/>
            <person name="Soupe-Gilbert M.-E."/>
            <person name="Picardeau M."/>
            <person name="Goarant C."/>
        </authorList>
    </citation>
    <scope>NUCLEOTIDE SEQUENCE [LARGE SCALE GENOMIC DNA]</scope>
    <source>
        <strain evidence="3 4">FH2-B-A1</strain>
    </source>
</reference>
<keyword evidence="1" id="KW-0812">Transmembrane</keyword>
<feature type="signal peptide" evidence="2">
    <location>
        <begin position="1"/>
        <end position="21"/>
    </location>
</feature>
<name>A0A2N0AI34_9LEPT</name>
<evidence type="ECO:0000256" key="1">
    <source>
        <dbReference type="SAM" id="Phobius"/>
    </source>
</evidence>
<keyword evidence="1" id="KW-0472">Membrane</keyword>
<keyword evidence="4" id="KW-1185">Reference proteome</keyword>
<evidence type="ECO:0000256" key="2">
    <source>
        <dbReference type="SAM" id="SignalP"/>
    </source>
</evidence>
<gene>
    <name evidence="3" type="ORF">CH364_14360</name>
</gene>
<proteinExistence type="predicted"/>
<keyword evidence="2" id="KW-0732">Signal</keyword>
<protein>
    <submittedName>
        <fullName evidence="3">Uncharacterized protein</fullName>
    </submittedName>
</protein>
<dbReference type="EMBL" id="NPDX01000004">
    <property type="protein sequence ID" value="PJZ83937.1"/>
    <property type="molecule type" value="Genomic_DNA"/>
</dbReference>
<dbReference type="Proteomes" id="UP000232145">
    <property type="component" value="Unassembled WGS sequence"/>
</dbReference>
<dbReference type="RefSeq" id="WP_100744261.1">
    <property type="nucleotide sequence ID" value="NZ_NPDW01000002.1"/>
</dbReference>
<dbReference type="AlphaFoldDB" id="A0A2N0AI34"/>
<organism evidence="3 4">
    <name type="scientific">Leptospira harrisiae</name>
    <dbReference type="NCBI Taxonomy" id="2023189"/>
    <lineage>
        <taxon>Bacteria</taxon>
        <taxon>Pseudomonadati</taxon>
        <taxon>Spirochaetota</taxon>
        <taxon>Spirochaetia</taxon>
        <taxon>Leptospirales</taxon>
        <taxon>Leptospiraceae</taxon>
        <taxon>Leptospira</taxon>
    </lineage>
</organism>
<sequence>MKSFWLFFILFFLTTCSHRKADTLLWLLPLFGNTNSTENLPDTPTNPVEVTVPTSIQMTILTAASTKLLCPLYGGLFIQYIEGDEKTCSASDLDPSCINVKINENGSLILIDPRTYIGIDFPTTVEIRNNLLPKNKKSSLFCFLMPIPTDMSQMEMYSFQNQSNDLSANNCYHSLIGTRCVDTFPLLGHARFTIPKEFPVDVSDGNGHAGSHTLELKFVTDDNLYTTCIYIGNEHTRLKGFTANAYIAGDPESKGKSGYCAQCESNYCNSVDLITGLVAPSVEVNRFVIPVGETFTVKNEISLSVIKGQGPFKHTTRWTIENFQHIVHFEEVSILPASSVFLLWFIVPSFVMIFYFYHKKWKHWWKKKS</sequence>
<dbReference type="OrthoDB" id="320135at2"/>